<feature type="compositionally biased region" description="Basic and acidic residues" evidence="1">
    <location>
        <begin position="55"/>
        <end position="64"/>
    </location>
</feature>
<dbReference type="AlphaFoldDB" id="A0A6N3X135"/>
<protein>
    <submittedName>
        <fullName evidence="2">Uncharacterized protein</fullName>
    </submittedName>
</protein>
<name>A0A6N3X135_9SYNE</name>
<comment type="caution">
    <text evidence="2">The sequence shown here is derived from an EMBL/GenBank/DDBJ whole genome shotgun (WGS) entry which is preliminary data.</text>
</comment>
<dbReference type="Proteomes" id="UP000035054">
    <property type="component" value="Unassembled WGS sequence"/>
</dbReference>
<organism evidence="2 3">
    <name type="scientific">Candidatus Synechococcus spongiarum 142</name>
    <dbReference type="NCBI Taxonomy" id="1608213"/>
    <lineage>
        <taxon>Bacteria</taxon>
        <taxon>Bacillati</taxon>
        <taxon>Cyanobacteriota</taxon>
        <taxon>Cyanophyceae</taxon>
        <taxon>Synechococcales</taxon>
        <taxon>Synechococcaceae</taxon>
        <taxon>Synechococcus</taxon>
    </lineage>
</organism>
<evidence type="ECO:0000313" key="3">
    <source>
        <dbReference type="Proteomes" id="UP000035054"/>
    </source>
</evidence>
<gene>
    <name evidence="2" type="ORF">TH68_10505</name>
</gene>
<sequence length="64" mass="7611">MNQLQQGQPEKPSQHHDFEAQKQGHQRIRNDPDYDDWTYGTEPLPKEGWSPKRRNQQEVEHSDG</sequence>
<evidence type="ECO:0000313" key="2">
    <source>
        <dbReference type="EMBL" id="KKZ10564.1"/>
    </source>
</evidence>
<feature type="region of interest" description="Disordered" evidence="1">
    <location>
        <begin position="1"/>
        <end position="64"/>
    </location>
</feature>
<proteinExistence type="predicted"/>
<dbReference type="EMBL" id="JXUO01000313">
    <property type="protein sequence ID" value="KKZ10564.1"/>
    <property type="molecule type" value="Genomic_DNA"/>
</dbReference>
<feature type="compositionally biased region" description="Basic and acidic residues" evidence="1">
    <location>
        <begin position="12"/>
        <end position="32"/>
    </location>
</feature>
<accession>A0A6N3X135</accession>
<reference evidence="2 3" key="1">
    <citation type="submission" date="2015-01" db="EMBL/GenBank/DDBJ databases">
        <title>Lifestyle Evolution in Cyanobacterial Symbionts of Sponges.</title>
        <authorList>
            <person name="Burgsdorf I."/>
            <person name="Slaby B.M."/>
            <person name="Handley K.M."/>
            <person name="Haber M."/>
            <person name="Blom J."/>
            <person name="Marshall C.W."/>
            <person name="Gilbert J.A."/>
            <person name="Hentschel U."/>
            <person name="Steindler L."/>
        </authorList>
    </citation>
    <scope>NUCLEOTIDE SEQUENCE [LARGE SCALE GENOMIC DNA]</scope>
    <source>
        <strain evidence="2">142</strain>
    </source>
</reference>
<evidence type="ECO:0000256" key="1">
    <source>
        <dbReference type="SAM" id="MobiDB-lite"/>
    </source>
</evidence>